<protein>
    <submittedName>
        <fullName evidence="2">Uncharacterized protein LOC118431922</fullName>
    </submittedName>
</protein>
<keyword evidence="1" id="KW-1185">Reference proteome</keyword>
<dbReference type="GeneID" id="118431922"/>
<dbReference type="OMA" id="ELMIRGI"/>
<proteinExistence type="predicted"/>
<reference evidence="2" key="2">
    <citation type="submission" date="2025-08" db="UniProtKB">
        <authorList>
            <consortium name="RefSeq"/>
        </authorList>
    </citation>
    <scope>IDENTIFICATION</scope>
    <source>
        <strain evidence="2">S238N-H82</strain>
        <tissue evidence="2">Testes</tissue>
    </source>
</reference>
<gene>
    <name evidence="2" type="primary">LOC118431922</name>
</gene>
<reference evidence="1" key="1">
    <citation type="journal article" date="2020" name="Nat. Ecol. Evol.">
        <title>Deeply conserved synteny resolves early events in vertebrate evolution.</title>
        <authorList>
            <person name="Simakov O."/>
            <person name="Marletaz F."/>
            <person name="Yue J.X."/>
            <person name="O'Connell B."/>
            <person name="Jenkins J."/>
            <person name="Brandt A."/>
            <person name="Calef R."/>
            <person name="Tung C.H."/>
            <person name="Huang T.K."/>
            <person name="Schmutz J."/>
            <person name="Satoh N."/>
            <person name="Yu J.K."/>
            <person name="Putnam N.H."/>
            <person name="Green R.E."/>
            <person name="Rokhsar D.S."/>
        </authorList>
    </citation>
    <scope>NUCLEOTIDE SEQUENCE [LARGE SCALE GENOMIC DNA]</scope>
    <source>
        <strain evidence="1">S238N-H82</strain>
    </source>
</reference>
<dbReference type="PANTHER" id="PTHR34487:SF1">
    <property type="entry name" value="ACYL-ACP THIOESTERASE"/>
    <property type="match status" value="1"/>
</dbReference>
<sequence length="239" mass="27460">MMLVSYVIGNHYLFEPPAEGSKEPALDLVFIRGQSWEFLPGYYRHLAPGRGNTVIERLRHIGNTSWVSIQEVRDSPTNELMIRGILQRINVSAIRRRPEPLPDWLKERYYYLTSSVSRPPTVQVFDEPTNVKCFRYSVVVAPSETDTNNHTFHASYLWYCMDCATVGARGGAYSVLRGNLAKFDLKMLEVLYQKESLEGDVLDIESWEDQGSPDILRFQVKKGNENITQLTMQFYLPTA</sequence>
<dbReference type="AlphaFoldDB" id="A0A9J7MEF3"/>
<dbReference type="InterPro" id="IPR029069">
    <property type="entry name" value="HotDog_dom_sf"/>
</dbReference>
<dbReference type="SUPFAM" id="SSF54637">
    <property type="entry name" value="Thioesterase/thiol ester dehydrase-isomerase"/>
    <property type="match status" value="2"/>
</dbReference>
<organism evidence="1 2">
    <name type="scientific">Branchiostoma floridae</name>
    <name type="common">Florida lancelet</name>
    <name type="synonym">Amphioxus</name>
    <dbReference type="NCBI Taxonomy" id="7739"/>
    <lineage>
        <taxon>Eukaryota</taxon>
        <taxon>Metazoa</taxon>
        <taxon>Chordata</taxon>
        <taxon>Cephalochordata</taxon>
        <taxon>Leptocardii</taxon>
        <taxon>Amphioxiformes</taxon>
        <taxon>Branchiostomatidae</taxon>
        <taxon>Branchiostoma</taxon>
    </lineage>
</organism>
<dbReference type="Gene3D" id="3.10.129.10">
    <property type="entry name" value="Hotdog Thioesterase"/>
    <property type="match status" value="1"/>
</dbReference>
<dbReference type="KEGG" id="bfo:118431922"/>
<dbReference type="RefSeq" id="XP_035699255.1">
    <property type="nucleotide sequence ID" value="XM_035843362.1"/>
</dbReference>
<name>A0A9J7MEF3_BRAFL</name>
<evidence type="ECO:0000313" key="1">
    <source>
        <dbReference type="Proteomes" id="UP000001554"/>
    </source>
</evidence>
<dbReference type="Proteomes" id="UP000001554">
    <property type="component" value="Chromosome 15"/>
</dbReference>
<accession>A0A9J7MEF3</accession>
<dbReference type="PANTHER" id="PTHR34487">
    <property type="entry name" value="ACYL-ACP THIOESTERASE"/>
    <property type="match status" value="1"/>
</dbReference>
<evidence type="ECO:0000313" key="2">
    <source>
        <dbReference type="RefSeq" id="XP_035699255.1"/>
    </source>
</evidence>
<dbReference type="OrthoDB" id="5975054at2759"/>